<organism evidence="2 3">
    <name type="scientific">Hypocrea virens (strain Gv29-8 / FGSC 10586)</name>
    <name type="common">Gliocladium virens</name>
    <name type="synonym">Trichoderma virens</name>
    <dbReference type="NCBI Taxonomy" id="413071"/>
    <lineage>
        <taxon>Eukaryota</taxon>
        <taxon>Fungi</taxon>
        <taxon>Dikarya</taxon>
        <taxon>Ascomycota</taxon>
        <taxon>Pezizomycotina</taxon>
        <taxon>Sordariomycetes</taxon>
        <taxon>Hypocreomycetidae</taxon>
        <taxon>Hypocreales</taxon>
        <taxon>Hypocreaceae</taxon>
        <taxon>Trichoderma</taxon>
    </lineage>
</organism>
<dbReference type="STRING" id="413071.G9N869"/>
<feature type="compositionally biased region" description="Polar residues" evidence="1">
    <location>
        <begin position="357"/>
        <end position="366"/>
    </location>
</feature>
<accession>G9N869</accession>
<dbReference type="Gene3D" id="3.40.50.2000">
    <property type="entry name" value="Glycogen Phosphorylase B"/>
    <property type="match status" value="2"/>
</dbReference>
<evidence type="ECO:0000313" key="3">
    <source>
        <dbReference type="Proteomes" id="UP000007115"/>
    </source>
</evidence>
<reference evidence="2 3" key="1">
    <citation type="journal article" date="2011" name="Genome Biol.">
        <title>Comparative genome sequence analysis underscores mycoparasitism as the ancestral life style of Trichoderma.</title>
        <authorList>
            <person name="Kubicek C.P."/>
            <person name="Herrera-Estrella A."/>
            <person name="Seidl-Seiboth V."/>
            <person name="Martinez D.A."/>
            <person name="Druzhinina I.S."/>
            <person name="Thon M."/>
            <person name="Zeilinger S."/>
            <person name="Casas-Flores S."/>
            <person name="Horwitz B.A."/>
            <person name="Mukherjee P.K."/>
            <person name="Mukherjee M."/>
            <person name="Kredics L."/>
            <person name="Alcaraz L.D."/>
            <person name="Aerts A."/>
            <person name="Antal Z."/>
            <person name="Atanasova L."/>
            <person name="Cervantes-Badillo M.G."/>
            <person name="Challacombe J."/>
            <person name="Chertkov O."/>
            <person name="McCluskey K."/>
            <person name="Coulpier F."/>
            <person name="Deshpande N."/>
            <person name="von Doehren H."/>
            <person name="Ebbole D.J."/>
            <person name="Esquivel-Naranjo E.U."/>
            <person name="Fekete E."/>
            <person name="Flipphi M."/>
            <person name="Glaser F."/>
            <person name="Gomez-Rodriguez E.Y."/>
            <person name="Gruber S."/>
            <person name="Han C."/>
            <person name="Henrissat B."/>
            <person name="Hermosa R."/>
            <person name="Hernandez-Onate M."/>
            <person name="Karaffa L."/>
            <person name="Kosti I."/>
            <person name="Le Crom S."/>
            <person name="Lindquist E."/>
            <person name="Lucas S."/>
            <person name="Luebeck M."/>
            <person name="Luebeck P.S."/>
            <person name="Margeot A."/>
            <person name="Metz B."/>
            <person name="Misra M."/>
            <person name="Nevalainen H."/>
            <person name="Omann M."/>
            <person name="Packer N."/>
            <person name="Perrone G."/>
            <person name="Uresti-Rivera E.E."/>
            <person name="Salamov A."/>
            <person name="Schmoll M."/>
            <person name="Seiboth B."/>
            <person name="Shapiro H."/>
            <person name="Sukno S."/>
            <person name="Tamayo-Ramos J.A."/>
            <person name="Tisch D."/>
            <person name="Wiest A."/>
            <person name="Wilkinson H.H."/>
            <person name="Zhang M."/>
            <person name="Coutinho P.M."/>
            <person name="Kenerley C.M."/>
            <person name="Monte E."/>
            <person name="Baker S.E."/>
            <person name="Grigoriev I.V."/>
        </authorList>
    </citation>
    <scope>NUCLEOTIDE SEQUENCE [LARGE SCALE GENOMIC DNA]</scope>
    <source>
        <strain evidence="3">Gv29-8 / FGSC 10586</strain>
    </source>
</reference>
<dbReference type="EMBL" id="ABDF02000089">
    <property type="protein sequence ID" value="EHK17178.1"/>
    <property type="molecule type" value="Genomic_DNA"/>
</dbReference>
<dbReference type="GO" id="GO:0004805">
    <property type="term" value="F:trehalose-phosphatase activity"/>
    <property type="evidence" value="ECO:0007669"/>
    <property type="project" value="TreeGrafter"/>
</dbReference>
<dbReference type="InParanoid" id="G9N869"/>
<name>G9N869_HYPVG</name>
<keyword evidence="3" id="KW-1185">Reference proteome</keyword>
<dbReference type="SUPFAM" id="SSF53756">
    <property type="entry name" value="UDP-Glycosyltransferase/glycogen phosphorylase"/>
    <property type="match status" value="1"/>
</dbReference>
<dbReference type="Proteomes" id="UP000007115">
    <property type="component" value="Unassembled WGS sequence"/>
</dbReference>
<dbReference type="GO" id="GO:0005992">
    <property type="term" value="P:trehalose biosynthetic process"/>
    <property type="evidence" value="ECO:0007669"/>
    <property type="project" value="InterPro"/>
</dbReference>
<dbReference type="GO" id="GO:0034605">
    <property type="term" value="P:cellular response to heat"/>
    <property type="evidence" value="ECO:0007669"/>
    <property type="project" value="TreeGrafter"/>
</dbReference>
<dbReference type="HOGENOM" id="CLU_622648_0_0_1"/>
<proteinExistence type="predicted"/>
<evidence type="ECO:0000256" key="1">
    <source>
        <dbReference type="SAM" id="MobiDB-lite"/>
    </source>
</evidence>
<comment type="caution">
    <text evidence="2">The sequence shown here is derived from an EMBL/GenBank/DDBJ whole genome shotgun (WGS) entry which is preliminary data.</text>
</comment>
<feature type="compositionally biased region" description="Acidic residues" evidence="1">
    <location>
        <begin position="386"/>
        <end position="408"/>
    </location>
</feature>
<dbReference type="GeneID" id="25792054"/>
<sequence length="440" mass="49265">MDAFADKVCDVYQPGDIVMVHDYPLMMLPHILRSRLPNIYLTFSLHATCPFYTPPAASLRPLSKVLAGALGADIISFQAPIHFETYLAWCALELPQWAPYMASPAADVAESCAVYPMAIDKSQVIPRARGEAIGICNSLLNFFEGKKIIVSYSTVDFRREMIFVTQALNRLEELFPRWRGKVVLLQITSVPWFSRYEEANGLCVNLVQTLADQRNSPGPRKMFTGRLSKAEYYALLRVCDTAIFPFARGGLMKAALDFVACQRSGNKRPVISEINPLRFQLPAAILFPQGDVDGIAWALNRALECSDQSAMEPLEGLEPFMLHSAEEWESVERDGLYLPEWRPSDGSGWDANDGSRSDGTWSQDTIWSEDSRGGWRGGWRDGWSGDSDEDDSRDETSPEPDDADDELDSLPSRGRRPSAESEDIQSMRPLLYISERARSA</sequence>
<dbReference type="GO" id="GO:0005946">
    <property type="term" value="C:alpha,alpha-trehalose-phosphate synthase complex (UDP-forming)"/>
    <property type="evidence" value="ECO:0007669"/>
    <property type="project" value="TreeGrafter"/>
</dbReference>
<dbReference type="PANTHER" id="PTHR10788">
    <property type="entry name" value="TREHALOSE-6-PHOSPHATE SYNTHASE"/>
    <property type="match status" value="1"/>
</dbReference>
<dbReference type="GO" id="GO:0031505">
    <property type="term" value="P:fungal-type cell wall organization"/>
    <property type="evidence" value="ECO:0007669"/>
    <property type="project" value="TreeGrafter"/>
</dbReference>
<dbReference type="InterPro" id="IPR001830">
    <property type="entry name" value="Glyco_trans_20"/>
</dbReference>
<dbReference type="GO" id="GO:0003825">
    <property type="term" value="F:alpha,alpha-trehalose-phosphate synthase (UDP-forming) activity"/>
    <property type="evidence" value="ECO:0007669"/>
    <property type="project" value="TreeGrafter"/>
</dbReference>
<dbReference type="eggNOG" id="KOG1050">
    <property type="taxonomic scope" value="Eukaryota"/>
</dbReference>
<gene>
    <name evidence="2" type="ORF">TRIVIDRAFT_227023</name>
</gene>
<dbReference type="OrthoDB" id="755951at2759"/>
<feature type="region of interest" description="Disordered" evidence="1">
    <location>
        <begin position="346"/>
        <end position="440"/>
    </location>
</feature>
<evidence type="ECO:0000313" key="2">
    <source>
        <dbReference type="EMBL" id="EHK17178.1"/>
    </source>
</evidence>
<dbReference type="OMA" id="FRREMIF"/>
<dbReference type="AlphaFoldDB" id="G9N869"/>
<dbReference type="GO" id="GO:0005829">
    <property type="term" value="C:cytosol"/>
    <property type="evidence" value="ECO:0007669"/>
    <property type="project" value="TreeGrafter"/>
</dbReference>
<dbReference type="PANTHER" id="PTHR10788:SF123">
    <property type="entry name" value="TREHALOSE-PHOSPHATASE"/>
    <property type="match status" value="1"/>
</dbReference>
<dbReference type="Pfam" id="PF00982">
    <property type="entry name" value="Glyco_transf_20"/>
    <property type="match status" value="1"/>
</dbReference>
<dbReference type="RefSeq" id="XP_013951377.1">
    <property type="nucleotide sequence ID" value="XM_014095902.1"/>
</dbReference>
<protein>
    <submittedName>
        <fullName evidence="2">Glycosyltransferase family 20 protein</fullName>
    </submittedName>
</protein>
<dbReference type="VEuPathDB" id="FungiDB:TRIVIDRAFT_227023"/>